<reference evidence="2" key="2">
    <citation type="submission" date="2013-03" db="EMBL/GenBank/DDBJ databases">
        <title>The Cellulophaga phages: a novel, diverse, and globally ubiquitous model system.</title>
        <authorList>
            <person name="Holmfeldt K."/>
            <person name="Solonenko N."/>
            <person name="Shah M."/>
            <person name="Corrier K."/>
            <person name="Riemann L."/>
            <person name="VerBerkmoes N.C."/>
            <person name="Sullivan M.B."/>
        </authorList>
    </citation>
    <scope>NUCLEOTIDE SEQUENCE [LARGE SCALE GENOMIC DNA]</scope>
</reference>
<dbReference type="OrthoDB" id="23977at10239"/>
<dbReference type="Proteomes" id="UP000014730">
    <property type="component" value="Segment"/>
</dbReference>
<evidence type="ECO:0000313" key="1">
    <source>
        <dbReference type="EMBL" id="AGO47393.1"/>
    </source>
</evidence>
<proteinExistence type="predicted"/>
<dbReference type="EMBL" id="KC821607">
    <property type="protein sequence ID" value="AGO47393.1"/>
    <property type="molecule type" value="Genomic_DNA"/>
</dbReference>
<accession>R9ZZK6</accession>
<dbReference type="GeneID" id="16880902"/>
<evidence type="ECO:0000313" key="2">
    <source>
        <dbReference type="Proteomes" id="UP000014730"/>
    </source>
</evidence>
<organism evidence="1 2">
    <name type="scientific">Cellulophaga phage phi19:1</name>
    <dbReference type="NCBI Taxonomy" id="1327970"/>
    <lineage>
        <taxon>Viruses</taxon>
        <taxon>Duplodnaviria</taxon>
        <taxon>Heunggongvirae</taxon>
        <taxon>Uroviricota</taxon>
        <taxon>Caudoviricetes</taxon>
        <taxon>Assiduviridae</taxon>
        <taxon>Cellubavirus</taxon>
        <taxon>Cellubavirus phi19una</taxon>
    </lineage>
</organism>
<keyword evidence="2" id="KW-1185">Reference proteome</keyword>
<protein>
    <submittedName>
        <fullName evidence="1">Structural protein</fullName>
    </submittedName>
</protein>
<sequence length="303" mass="31960">MKQTISIVLFFILSLGLNAQTVEGTVGSDGSLIPYSVSGGLDETAVDAKIETSNALNWYDITSSRVLTSSEGGGLFLNESANDYTLTIPTQTTGLYESDVVYTAINSGSGSIIVRPESGLTLESKELLENKKGSIARKGSNKWIYFGDWTDYVVVNLNSTNASNPTSEDNSTTGFTLVGSGAVLTSDTDSFIGTYAIKLTSAGSVSTYASYVFSANAGDTFSVSFRMKTTDSEGSTGSTAWTNSSGGAVGDYIEVADGWVSRTYNITATATGNISLRFYASASSSEVTSDNIFIDNLIIEKTN</sequence>
<dbReference type="Gene3D" id="2.60.120.260">
    <property type="entry name" value="Galactose-binding domain-like"/>
    <property type="match status" value="1"/>
</dbReference>
<gene>
    <name evidence="1" type="ORF">Phi19:1_gp103</name>
</gene>
<name>R9ZZK6_9CAUD</name>
<dbReference type="RefSeq" id="YP_008241796.1">
    <property type="nucleotide sequence ID" value="NC_021799.1"/>
</dbReference>
<dbReference type="KEGG" id="vg:16880902"/>
<reference evidence="1 2" key="1">
    <citation type="journal article" date="2013" name="Proc. Natl. Acad. Sci. U.S.A.">
        <title>Twelve previously unknown phage genera are ubiquitous in global oceans.</title>
        <authorList>
            <person name="Holmfeldt K."/>
            <person name="Solonenko N."/>
            <person name="Shah M."/>
            <person name="Corrier K."/>
            <person name="Riemann L."/>
            <person name="Verberkmoes N.C."/>
            <person name="Sullivan M.B."/>
        </authorList>
    </citation>
    <scope>NUCLEOTIDE SEQUENCE [LARGE SCALE GENOMIC DNA]</scope>
    <source>
        <strain evidence="1">Phi19:1</strain>
    </source>
</reference>